<comment type="similarity">
    <text evidence="1 3">Belongs to the class-II fumarase/aspartase family. Fumarase subfamily.</text>
</comment>
<dbReference type="InterPro" id="IPR024083">
    <property type="entry name" value="Fumarase/histidase_N"/>
</dbReference>
<dbReference type="InterPro" id="IPR008948">
    <property type="entry name" value="L-Aspartase-like"/>
</dbReference>
<keyword evidence="3" id="KW-0816">Tricarboxylic acid cycle</keyword>
<dbReference type="NCBIfam" id="NF008909">
    <property type="entry name" value="PRK12273.1"/>
    <property type="match status" value="1"/>
</dbReference>
<dbReference type="Proteomes" id="UP000502681">
    <property type="component" value="Chromosome"/>
</dbReference>
<evidence type="ECO:0000256" key="3">
    <source>
        <dbReference type="HAMAP-Rule" id="MF_00743"/>
    </source>
</evidence>
<dbReference type="RefSeq" id="WP_107169496.1">
    <property type="nucleotide sequence ID" value="NZ_CP038498.1"/>
</dbReference>
<feature type="binding site" evidence="3">
    <location>
        <begin position="139"/>
        <end position="141"/>
    </location>
    <ligand>
        <name>substrate</name>
    </ligand>
</feature>
<gene>
    <name evidence="3 6" type="primary">fumC</name>
    <name evidence="6" type="ORF">E2566_10870</name>
</gene>
<evidence type="ECO:0000256" key="1">
    <source>
        <dbReference type="ARBA" id="ARBA00009084"/>
    </source>
</evidence>
<dbReference type="Gene3D" id="1.20.200.10">
    <property type="entry name" value="Fumarase/aspartase (Central domain)"/>
    <property type="match status" value="1"/>
</dbReference>
<protein>
    <recommendedName>
        <fullName evidence="3">Fumarate hydratase class II</fullName>
        <shortName evidence="3">Fumarase C</shortName>
        <ecNumber evidence="3">4.2.1.2</ecNumber>
    </recommendedName>
    <alternativeName>
        <fullName evidence="3">Aerobic fumarase</fullName>
    </alternativeName>
    <alternativeName>
        <fullName evidence="3">Iron-independent fumarase</fullName>
    </alternativeName>
</protein>
<proteinExistence type="inferred from homology"/>
<keyword evidence="3" id="KW-0963">Cytoplasm</keyword>
<keyword evidence="7" id="KW-1185">Reference proteome</keyword>
<comment type="miscellaneous">
    <text evidence="3">There are 2 substrate-binding sites: the catalytic A site, and the non-catalytic B site that may play a role in the transfer of substrate or product between the active site and the solvent. Alternatively, the B site may bind allosteric effectors.</text>
</comment>
<feature type="binding site" evidence="3">
    <location>
        <begin position="324"/>
        <end position="326"/>
    </location>
    <ligand>
        <name>substrate</name>
    </ligand>
</feature>
<evidence type="ECO:0000259" key="5">
    <source>
        <dbReference type="Pfam" id="PF10415"/>
    </source>
</evidence>
<keyword evidence="2 3" id="KW-0456">Lyase</keyword>
<comment type="pathway">
    <text evidence="3">Carbohydrate metabolism; tricarboxylic acid cycle; (S)-malate from fumarate: step 1/1.</text>
</comment>
<dbReference type="Gene3D" id="1.10.40.30">
    <property type="entry name" value="Fumarase/aspartase (C-terminal domain)"/>
    <property type="match status" value="1"/>
</dbReference>
<dbReference type="CDD" id="cd01362">
    <property type="entry name" value="Fumarase_classII"/>
    <property type="match status" value="1"/>
</dbReference>
<dbReference type="EC" id="4.2.1.2" evidence="3"/>
<dbReference type="HAMAP" id="MF_00743">
    <property type="entry name" value="FumaraseC"/>
    <property type="match status" value="1"/>
</dbReference>
<feature type="binding site" evidence="3">
    <location>
        <begin position="98"/>
        <end position="100"/>
    </location>
    <ligand>
        <name>substrate</name>
    </ligand>
</feature>
<sequence>MSTTRSEKDSMGPIDVPAERLWGAQTQRSLEHFRISEEKMPQALIYALAQTKRAAARVNMDLALLPADRGNAIIQAADEVLADKHAGEFPLAIWQTGSGTQSNMNMNEVLANRASELLGGERGNNRLVHPNDDVNKSQSSNDVFPTAMHVAAVVAINEHLIPELKVLHATLASKAEQFKDIVKIGRTHLQDATPLTLGQEISGWAAMLQHNLKHIENSVPHICELALGGTAVGTGLNTHPEYAVRVAAELAELTGQPFVTSPNKFEALATCDALVHGHGALKGLAASLMKIANDVRWLASGPRCGIGELSIPENEPGSSIMPGKVNPTQCEALTMLCCQVMGNDVAVNIGGASGNFELNVYRPMVIHNFLQSIRLLADGMKSFDEHCAVGIEPNHDRITQLLNESLMLVTALNTHIGYDKAAEIAKKAHKEGLTLKAAALKLNYLTEVQFDEWVRPEEMVGSLKK</sequence>
<name>A0ABX6L216_9GAMM</name>
<dbReference type="Pfam" id="PF10415">
    <property type="entry name" value="FumaraseC_C"/>
    <property type="match status" value="1"/>
</dbReference>
<dbReference type="PRINTS" id="PR00149">
    <property type="entry name" value="FUMRATELYASE"/>
</dbReference>
<comment type="subunit">
    <text evidence="3">Homotetramer.</text>
</comment>
<feature type="binding site" description="in site B" evidence="3">
    <location>
        <begin position="129"/>
        <end position="132"/>
    </location>
    <ligand>
        <name>substrate</name>
    </ligand>
</feature>
<feature type="active site" evidence="3">
    <location>
        <position position="318"/>
    </location>
</feature>
<comment type="subcellular location">
    <subcellularLocation>
        <location evidence="3">Cytoplasm</location>
    </subcellularLocation>
</comment>
<feature type="domain" description="Fumarate lyase N-terminal" evidence="4">
    <location>
        <begin position="12"/>
        <end position="342"/>
    </location>
</feature>
<dbReference type="PRINTS" id="PR00145">
    <property type="entry name" value="ARGSUCLYASE"/>
</dbReference>
<organism evidence="6 7">
    <name type="scientific">Pectobacterium punjabense</name>
    <dbReference type="NCBI Taxonomy" id="2108399"/>
    <lineage>
        <taxon>Bacteria</taxon>
        <taxon>Pseudomonadati</taxon>
        <taxon>Pseudomonadota</taxon>
        <taxon>Gammaproteobacteria</taxon>
        <taxon>Enterobacterales</taxon>
        <taxon>Pectobacteriaceae</taxon>
        <taxon>Pectobacterium</taxon>
    </lineage>
</organism>
<dbReference type="Pfam" id="PF00206">
    <property type="entry name" value="Lyase_1"/>
    <property type="match status" value="1"/>
</dbReference>
<dbReference type="Gene3D" id="1.10.275.10">
    <property type="entry name" value="Fumarase/aspartase (N-terminal domain)"/>
    <property type="match status" value="1"/>
</dbReference>
<comment type="function">
    <text evidence="3">Involved in the TCA cycle. Catalyzes the stereospecific interconversion of fumarate to L-malate.</text>
</comment>
<dbReference type="InterPro" id="IPR022761">
    <property type="entry name" value="Fumarate_lyase_N"/>
</dbReference>
<dbReference type="GO" id="GO:0004333">
    <property type="term" value="F:fumarate hydratase activity"/>
    <property type="evidence" value="ECO:0007669"/>
    <property type="project" value="UniProtKB-EC"/>
</dbReference>
<dbReference type="GeneID" id="90763447"/>
<dbReference type="InterPro" id="IPR020557">
    <property type="entry name" value="Fumarate_lyase_CS"/>
</dbReference>
<reference evidence="6 7" key="1">
    <citation type="submission" date="2019-04" db="EMBL/GenBank/DDBJ databases">
        <title>Whole Genome Sequencing of Pectobacterium punjabense SS95.</title>
        <authorList>
            <person name="Sarfraz S."/>
            <person name="Oulghazi S."/>
            <person name="Roques C."/>
            <person name="Vandecasteele C."/>
            <person name="Faure D."/>
        </authorList>
    </citation>
    <scope>NUCLEOTIDE SEQUENCE [LARGE SCALE GENOMIC DNA]</scope>
    <source>
        <strain evidence="6 7">SS95</strain>
    </source>
</reference>
<feature type="site" description="Important for catalytic activity" evidence="3">
    <location>
        <position position="331"/>
    </location>
</feature>
<evidence type="ECO:0000256" key="2">
    <source>
        <dbReference type="ARBA" id="ARBA00023239"/>
    </source>
</evidence>
<dbReference type="PROSITE" id="PS00163">
    <property type="entry name" value="FUMARATE_LYASES"/>
    <property type="match status" value="1"/>
</dbReference>
<accession>A0ABX6L216</accession>
<dbReference type="InterPro" id="IPR005677">
    <property type="entry name" value="Fum_hydII"/>
</dbReference>
<feature type="binding site" evidence="3">
    <location>
        <position position="319"/>
    </location>
    <ligand>
        <name>substrate</name>
    </ligand>
</feature>
<dbReference type="EMBL" id="CP038498">
    <property type="protein sequence ID" value="QJA20393.1"/>
    <property type="molecule type" value="Genomic_DNA"/>
</dbReference>
<evidence type="ECO:0000313" key="6">
    <source>
        <dbReference type="EMBL" id="QJA20393.1"/>
    </source>
</evidence>
<evidence type="ECO:0000313" key="7">
    <source>
        <dbReference type="Proteomes" id="UP000502681"/>
    </source>
</evidence>
<feature type="binding site" evidence="3">
    <location>
        <position position="187"/>
    </location>
    <ligand>
        <name>substrate</name>
    </ligand>
</feature>
<dbReference type="InterPro" id="IPR000362">
    <property type="entry name" value="Fumarate_lyase_fam"/>
</dbReference>
<dbReference type="SUPFAM" id="SSF48557">
    <property type="entry name" value="L-aspartase-like"/>
    <property type="match status" value="1"/>
</dbReference>
<dbReference type="InterPro" id="IPR018951">
    <property type="entry name" value="Fumarase_C_C"/>
</dbReference>
<dbReference type="PANTHER" id="PTHR11444">
    <property type="entry name" value="ASPARTATEAMMONIA/ARGININOSUCCINATE/ADENYLOSUCCINATE LYASE"/>
    <property type="match status" value="1"/>
</dbReference>
<dbReference type="PANTHER" id="PTHR11444:SF1">
    <property type="entry name" value="FUMARATE HYDRATASE, MITOCHONDRIAL"/>
    <property type="match status" value="1"/>
</dbReference>
<comment type="catalytic activity">
    <reaction evidence="3">
        <text>(S)-malate = fumarate + H2O</text>
        <dbReference type="Rhea" id="RHEA:12460"/>
        <dbReference type="ChEBI" id="CHEBI:15377"/>
        <dbReference type="ChEBI" id="CHEBI:15589"/>
        <dbReference type="ChEBI" id="CHEBI:29806"/>
        <dbReference type="EC" id="4.2.1.2"/>
    </reaction>
</comment>
<dbReference type="NCBIfam" id="TIGR00979">
    <property type="entry name" value="fumC_II"/>
    <property type="match status" value="1"/>
</dbReference>
<feature type="domain" description="Fumarase C C-terminal" evidence="5">
    <location>
        <begin position="408"/>
        <end position="460"/>
    </location>
</feature>
<evidence type="ECO:0000259" key="4">
    <source>
        <dbReference type="Pfam" id="PF00206"/>
    </source>
</evidence>
<feature type="active site" description="Proton donor/acceptor" evidence="3">
    <location>
        <position position="188"/>
    </location>
</feature>